<keyword evidence="3" id="KW-1185">Reference proteome</keyword>
<protein>
    <submittedName>
        <fullName evidence="2">Uncharacterized protein</fullName>
    </submittedName>
</protein>
<evidence type="ECO:0000313" key="2">
    <source>
        <dbReference type="EMBL" id="SOH02679.1"/>
    </source>
</evidence>
<dbReference type="RefSeq" id="WP_261341075.1">
    <property type="nucleotide sequence ID" value="NZ_CP049055.1"/>
</dbReference>
<evidence type="ECO:0000313" key="4">
    <source>
        <dbReference type="Proteomes" id="UP000501926"/>
    </source>
</evidence>
<dbReference type="AlphaFoldDB" id="A0A2C9C9Z6"/>
<reference evidence="2" key="2">
    <citation type="submission" date="2017-10" db="EMBL/GenBank/DDBJ databases">
        <authorList>
            <person name="Banno H."/>
            <person name="Chua N.-H."/>
        </authorList>
    </citation>
    <scope>NUCLEOTIDE SEQUENCE [LARGE SCALE GENOMIC DNA]</scope>
    <source>
        <strain evidence="2">Kuenenia_mbr1_ru-nijmegen</strain>
    </source>
</reference>
<dbReference type="Proteomes" id="UP000221734">
    <property type="component" value="Chromosome Kuenenia_stuttgartiensis_MBR1"/>
</dbReference>
<evidence type="ECO:0000313" key="3">
    <source>
        <dbReference type="Proteomes" id="UP000221734"/>
    </source>
</evidence>
<proteinExistence type="predicted"/>
<dbReference type="Proteomes" id="UP000501926">
    <property type="component" value="Chromosome"/>
</dbReference>
<gene>
    <name evidence="1" type="ORF">KsCSTR_22440</name>
    <name evidence="2" type="ORF">KSMBR1_0159</name>
</gene>
<dbReference type="KEGG" id="kst:KSMBR1_0159"/>
<name>A0A2C9C9Z6_KUEST</name>
<dbReference type="EMBL" id="LT934425">
    <property type="protein sequence ID" value="SOH02679.1"/>
    <property type="molecule type" value="Genomic_DNA"/>
</dbReference>
<evidence type="ECO:0000313" key="1">
    <source>
        <dbReference type="EMBL" id="QII11623.1"/>
    </source>
</evidence>
<accession>A0A2C9C9Z6</accession>
<dbReference type="EMBL" id="CP049055">
    <property type="protein sequence ID" value="QII11623.1"/>
    <property type="molecule type" value="Genomic_DNA"/>
</dbReference>
<sequence>MKAKISVIDDEESIQSIPSGNFSQMKGMTLILLRIIRMRCQL</sequence>
<reference evidence="3" key="1">
    <citation type="submission" date="2017-10" db="EMBL/GenBank/DDBJ databases">
        <authorList>
            <person name="Frank J."/>
        </authorList>
    </citation>
    <scope>NUCLEOTIDE SEQUENCE [LARGE SCALE GENOMIC DNA]</scope>
</reference>
<organism evidence="2 3">
    <name type="scientific">Kuenenia stuttgartiensis</name>
    <dbReference type="NCBI Taxonomy" id="174633"/>
    <lineage>
        <taxon>Bacteria</taxon>
        <taxon>Pseudomonadati</taxon>
        <taxon>Planctomycetota</taxon>
        <taxon>Candidatus Brocadiia</taxon>
        <taxon>Candidatus Brocadiales</taxon>
        <taxon>Candidatus Brocadiaceae</taxon>
        <taxon>Candidatus Kuenenia</taxon>
    </lineage>
</organism>
<reference evidence="1 4" key="3">
    <citation type="submission" date="2020-02" db="EMBL/GenBank/DDBJ databases">
        <title>Newly sequenced genome of strain CSTR1 showed variability in Candidatus Kuenenia stuttgartiensis genomes.</title>
        <authorList>
            <person name="Ding C."/>
            <person name="Adrian L."/>
        </authorList>
    </citation>
    <scope>NUCLEOTIDE SEQUENCE [LARGE SCALE GENOMIC DNA]</scope>
    <source>
        <strain evidence="1 4">CSTR1</strain>
    </source>
</reference>